<dbReference type="AlphaFoldDB" id="A0A7K1KLU6"/>
<sequence>MRKTSVIILAALCLTLLGAITAAAFGEIRYPDRPLNLRADRSAQARWVGSLHPGQKVRVAFMKDGWVAVFEPGETRADESAAVGFSNARYLLPKATRVEPDTWGELVYTPRKLNIRDSSSISGKVVGSLEAMQRVKVDFPEGDWVMVFRENATIRSQMNALGYSAAKYFEPVTTQVSDPQAAAPADEAGTSGVAEVRAMAVTPPAVQPPPVAQPAVAAPAPTEDVVAVKDASGDWGKVVTLQRDISLWRERTSGSTEVRALKAGDRVRVDFLKSGWYAVFEENEVLRSENRALGYALRALVDGDGSDAAAPPAGPAPAQPQPPAIAEGAPRQTVTIDRSRFSGARRPDPTPDKNAHGYQYRLLEKSETKKYGVTWISIKVFLGTTKLPDANQLKDFSTTLWNEHRRAMRNLVVHIYLPGMDIDDLAYGVVSFDDKAMLELWVRQVTLFGTKFL</sequence>
<evidence type="ECO:0000313" key="4">
    <source>
        <dbReference type="Proteomes" id="UP000461162"/>
    </source>
</evidence>
<dbReference type="EMBL" id="WODC01000002">
    <property type="protein sequence ID" value="MUM76872.1"/>
    <property type="molecule type" value="Genomic_DNA"/>
</dbReference>
<keyword evidence="4" id="KW-1185">Reference proteome</keyword>
<name>A0A7K1KLU6_9BACT</name>
<evidence type="ECO:0000313" key="3">
    <source>
        <dbReference type="EMBL" id="MUM76872.1"/>
    </source>
</evidence>
<evidence type="ECO:0000256" key="1">
    <source>
        <dbReference type="SAM" id="MobiDB-lite"/>
    </source>
</evidence>
<comment type="caution">
    <text evidence="3">The sequence shown here is derived from an EMBL/GenBank/DDBJ whole genome shotgun (WGS) entry which is preliminary data.</text>
</comment>
<keyword evidence="2" id="KW-0732">Signal</keyword>
<dbReference type="RefSeq" id="WP_155932522.1">
    <property type="nucleotide sequence ID" value="NZ_WODC01000002.1"/>
</dbReference>
<proteinExistence type="predicted"/>
<evidence type="ECO:0000256" key="2">
    <source>
        <dbReference type="SAM" id="SignalP"/>
    </source>
</evidence>
<organism evidence="3 4">
    <name type="scientific">Pseudodesulfovibrio alkaliphilus</name>
    <dbReference type="NCBI Taxonomy" id="2661613"/>
    <lineage>
        <taxon>Bacteria</taxon>
        <taxon>Pseudomonadati</taxon>
        <taxon>Thermodesulfobacteriota</taxon>
        <taxon>Desulfovibrionia</taxon>
        <taxon>Desulfovibrionales</taxon>
        <taxon>Desulfovibrionaceae</taxon>
    </lineage>
</organism>
<feature type="compositionally biased region" description="Pro residues" evidence="1">
    <location>
        <begin position="312"/>
        <end position="323"/>
    </location>
</feature>
<feature type="chain" id="PRO_5029591554" evidence="2">
    <location>
        <begin position="25"/>
        <end position="453"/>
    </location>
</feature>
<feature type="compositionally biased region" description="Basic and acidic residues" evidence="1">
    <location>
        <begin position="337"/>
        <end position="355"/>
    </location>
</feature>
<reference evidence="3 4" key="1">
    <citation type="submission" date="2019-11" db="EMBL/GenBank/DDBJ databases">
        <title>Pseudodesulfovibrio alkaliphilus, sp. nov., an alkaliphilic sulfate-reducing bacteria from mud volcano of Taman peninsula, Russia.</title>
        <authorList>
            <person name="Frolova A."/>
            <person name="Merkel A.Y."/>
            <person name="Slobodkin A.I."/>
        </authorList>
    </citation>
    <scope>NUCLEOTIDE SEQUENCE [LARGE SCALE GENOMIC DNA]</scope>
    <source>
        <strain evidence="3 4">F-1</strain>
    </source>
</reference>
<dbReference type="Proteomes" id="UP000461162">
    <property type="component" value="Unassembled WGS sequence"/>
</dbReference>
<accession>A0A7K1KLU6</accession>
<protein>
    <submittedName>
        <fullName evidence="3">SH3 domain-containing protein</fullName>
    </submittedName>
</protein>
<feature type="region of interest" description="Disordered" evidence="1">
    <location>
        <begin position="306"/>
        <end position="358"/>
    </location>
</feature>
<feature type="signal peptide" evidence="2">
    <location>
        <begin position="1"/>
        <end position="24"/>
    </location>
</feature>
<gene>
    <name evidence="3" type="ORF">GKC30_04405</name>
</gene>